<dbReference type="Proteomes" id="UP000076078">
    <property type="component" value="Unassembled WGS sequence"/>
</dbReference>
<evidence type="ECO:0000313" key="8">
    <source>
        <dbReference type="EMBL" id="KYR00893.1"/>
    </source>
</evidence>
<dbReference type="EMBL" id="LODT01000013">
    <property type="protein sequence ID" value="KYR00893.1"/>
    <property type="molecule type" value="Genomic_DNA"/>
</dbReference>
<dbReference type="GO" id="GO:0005524">
    <property type="term" value="F:ATP binding"/>
    <property type="evidence" value="ECO:0007669"/>
    <property type="project" value="UniProtKB-KW"/>
</dbReference>
<comment type="caution">
    <text evidence="8">The sequence shown here is derived from an EMBL/GenBank/DDBJ whole genome shotgun (WGS) entry which is preliminary data.</text>
</comment>
<name>A0A152A3Q3_TIELA</name>
<keyword evidence="5 8" id="KW-0418">Kinase</keyword>
<dbReference type="OrthoDB" id="247245at2759"/>
<evidence type="ECO:0000256" key="3">
    <source>
        <dbReference type="ARBA" id="ARBA00022679"/>
    </source>
</evidence>
<dbReference type="InterPro" id="IPR027417">
    <property type="entry name" value="P-loop_NTPase"/>
</dbReference>
<dbReference type="AlphaFoldDB" id="A0A152A3Q3"/>
<proteinExistence type="inferred from homology"/>
<keyword evidence="3" id="KW-0808">Transferase</keyword>
<evidence type="ECO:0000256" key="2">
    <source>
        <dbReference type="ARBA" id="ARBA00022490"/>
    </source>
</evidence>
<dbReference type="STRING" id="361077.A0A152A3Q3"/>
<dbReference type="FunCoup" id="A0A152A3Q3">
    <property type="interactions" value="122"/>
</dbReference>
<dbReference type="Pfam" id="PF01121">
    <property type="entry name" value="CoaE"/>
    <property type="match status" value="1"/>
</dbReference>
<dbReference type="CDD" id="cd02022">
    <property type="entry name" value="DPCK"/>
    <property type="match status" value="1"/>
</dbReference>
<dbReference type="Gene3D" id="3.40.50.300">
    <property type="entry name" value="P-loop containing nucleotide triphosphate hydrolases"/>
    <property type="match status" value="1"/>
</dbReference>
<evidence type="ECO:0000256" key="5">
    <source>
        <dbReference type="ARBA" id="ARBA00022777"/>
    </source>
</evidence>
<dbReference type="SUPFAM" id="SSF52540">
    <property type="entry name" value="P-loop containing nucleoside triphosphate hydrolases"/>
    <property type="match status" value="1"/>
</dbReference>
<dbReference type="PANTHER" id="PTHR10695">
    <property type="entry name" value="DEPHOSPHO-COA KINASE-RELATED"/>
    <property type="match status" value="1"/>
</dbReference>
<dbReference type="OMA" id="CQMDIEQ"/>
<dbReference type="GO" id="GO:0015937">
    <property type="term" value="P:coenzyme A biosynthetic process"/>
    <property type="evidence" value="ECO:0007669"/>
    <property type="project" value="UniProtKB-KW"/>
</dbReference>
<dbReference type="InParanoid" id="A0A152A3Q3"/>
<dbReference type="FunFam" id="3.40.50.300:FF:000991">
    <property type="entry name" value="Dephospho-CoA kinase"/>
    <property type="match status" value="1"/>
</dbReference>
<organism evidence="8 9">
    <name type="scientific">Tieghemostelium lacteum</name>
    <name type="common">Slime mold</name>
    <name type="synonym">Dictyostelium lacteum</name>
    <dbReference type="NCBI Taxonomy" id="361077"/>
    <lineage>
        <taxon>Eukaryota</taxon>
        <taxon>Amoebozoa</taxon>
        <taxon>Evosea</taxon>
        <taxon>Eumycetozoa</taxon>
        <taxon>Dictyostelia</taxon>
        <taxon>Dictyosteliales</taxon>
        <taxon>Raperosteliaceae</taxon>
        <taxon>Tieghemostelium</taxon>
    </lineage>
</organism>
<reference evidence="8 9" key="1">
    <citation type="submission" date="2015-12" db="EMBL/GenBank/DDBJ databases">
        <title>Dictyostelia acquired genes for synthesis and detection of signals that induce cell-type specialization by lateral gene transfer from prokaryotes.</title>
        <authorList>
            <person name="Gloeckner G."/>
            <person name="Schaap P."/>
        </authorList>
    </citation>
    <scope>NUCLEOTIDE SEQUENCE [LARGE SCALE GENOMIC DNA]</scope>
    <source>
        <strain evidence="8 9">TK</strain>
    </source>
</reference>
<dbReference type="InterPro" id="IPR001977">
    <property type="entry name" value="Depp_CoAkinase"/>
</dbReference>
<evidence type="ECO:0000256" key="1">
    <source>
        <dbReference type="ARBA" id="ARBA00009018"/>
    </source>
</evidence>
<protein>
    <submittedName>
        <fullName evidence="8">Dephospho-CoA kinase</fullName>
    </submittedName>
</protein>
<gene>
    <name evidence="8" type="ORF">DLAC_02955</name>
</gene>
<accession>A0A152A3Q3</accession>
<evidence type="ECO:0000256" key="7">
    <source>
        <dbReference type="ARBA" id="ARBA00022993"/>
    </source>
</evidence>
<dbReference type="NCBIfam" id="TIGR00152">
    <property type="entry name" value="dephospho-CoA kinase"/>
    <property type="match status" value="1"/>
</dbReference>
<keyword evidence="7" id="KW-0173">Coenzyme A biosynthesis</keyword>
<evidence type="ECO:0000313" key="9">
    <source>
        <dbReference type="Proteomes" id="UP000076078"/>
    </source>
</evidence>
<dbReference type="PANTHER" id="PTHR10695:SF46">
    <property type="entry name" value="BIFUNCTIONAL COENZYME A SYNTHASE-RELATED"/>
    <property type="match status" value="1"/>
</dbReference>
<dbReference type="PROSITE" id="PS51219">
    <property type="entry name" value="DPCK"/>
    <property type="match status" value="1"/>
</dbReference>
<sequence length="206" mass="23170">MTIKIGLTGGIASGKSTVLGYLKELGAKIVDADKVAHSVYAKDKASYFKIIQVFGNDIVNKNDQSIDRSKLGPIVFSDPSQMKKLTDIVYPEMKQLIKEEIAQVEQTQSHKVVVLEAAVLIEAGLLDLVDKVWVTMVPKEVAIDRIMKRNNLSIEEATKRVNFQSPNEERTKHADFVVDTNYPDFNITKNKVIEEFNKLLYNNSKL</sequence>
<keyword evidence="4" id="KW-0547">Nucleotide-binding</keyword>
<dbReference type="HAMAP" id="MF_00376">
    <property type="entry name" value="Dephospho_CoA_kinase"/>
    <property type="match status" value="1"/>
</dbReference>
<dbReference type="GO" id="GO:0004140">
    <property type="term" value="F:dephospho-CoA kinase activity"/>
    <property type="evidence" value="ECO:0007669"/>
    <property type="project" value="InterPro"/>
</dbReference>
<evidence type="ECO:0000256" key="6">
    <source>
        <dbReference type="ARBA" id="ARBA00022840"/>
    </source>
</evidence>
<evidence type="ECO:0000256" key="4">
    <source>
        <dbReference type="ARBA" id="ARBA00022741"/>
    </source>
</evidence>
<keyword evidence="2" id="KW-0963">Cytoplasm</keyword>
<keyword evidence="9" id="KW-1185">Reference proteome</keyword>
<keyword evidence="6" id="KW-0067">ATP-binding</keyword>
<comment type="similarity">
    <text evidence="1">Belongs to the CoaE family.</text>
</comment>